<protein>
    <submittedName>
        <fullName evidence="2">Uncharacterized protein</fullName>
    </submittedName>
</protein>
<organism evidence="2 3">
    <name type="scientific">Actinidia rufa</name>
    <dbReference type="NCBI Taxonomy" id="165716"/>
    <lineage>
        <taxon>Eukaryota</taxon>
        <taxon>Viridiplantae</taxon>
        <taxon>Streptophyta</taxon>
        <taxon>Embryophyta</taxon>
        <taxon>Tracheophyta</taxon>
        <taxon>Spermatophyta</taxon>
        <taxon>Magnoliopsida</taxon>
        <taxon>eudicotyledons</taxon>
        <taxon>Gunneridae</taxon>
        <taxon>Pentapetalae</taxon>
        <taxon>asterids</taxon>
        <taxon>Ericales</taxon>
        <taxon>Actinidiaceae</taxon>
        <taxon>Actinidia</taxon>
    </lineage>
</organism>
<name>A0A7J0FG12_9ERIC</name>
<evidence type="ECO:0000313" key="2">
    <source>
        <dbReference type="EMBL" id="GFY97640.1"/>
    </source>
</evidence>
<dbReference type="EMBL" id="BJWL01000012">
    <property type="protein sequence ID" value="GFY97640.1"/>
    <property type="molecule type" value="Genomic_DNA"/>
</dbReference>
<keyword evidence="3" id="KW-1185">Reference proteome</keyword>
<gene>
    <name evidence="2" type="ORF">Acr_12g0001810</name>
</gene>
<dbReference type="Proteomes" id="UP000585474">
    <property type="component" value="Unassembled WGS sequence"/>
</dbReference>
<accession>A0A7J0FG12</accession>
<sequence>MKRPRTKYASNDLKGDGAISSNTPPLIFKPRLFKNLEIQATWVSDFKERAIITRWNIDIEFLEKYQRKMMELIEAQGWEGLVHLPTDIYSTLVRLLYYKLEVGTLENDEFTIDKKVSFLDQHNQFIDGGFTEHLISHGVSVDSTDNEEDEGGGEEINQQPLEIDNCSNTDELPSNSE</sequence>
<evidence type="ECO:0000313" key="3">
    <source>
        <dbReference type="Proteomes" id="UP000585474"/>
    </source>
</evidence>
<proteinExistence type="predicted"/>
<comment type="caution">
    <text evidence="2">The sequence shown here is derived from an EMBL/GenBank/DDBJ whole genome shotgun (WGS) entry which is preliminary data.</text>
</comment>
<dbReference type="AlphaFoldDB" id="A0A7J0FG12"/>
<feature type="compositionally biased region" description="Polar residues" evidence="1">
    <location>
        <begin position="156"/>
        <end position="177"/>
    </location>
</feature>
<feature type="region of interest" description="Disordered" evidence="1">
    <location>
        <begin position="141"/>
        <end position="177"/>
    </location>
</feature>
<reference evidence="2 3" key="1">
    <citation type="submission" date="2019-07" db="EMBL/GenBank/DDBJ databases">
        <title>De Novo Assembly of kiwifruit Actinidia rufa.</title>
        <authorList>
            <person name="Sugita-Konishi S."/>
            <person name="Sato K."/>
            <person name="Mori E."/>
            <person name="Abe Y."/>
            <person name="Kisaki G."/>
            <person name="Hamano K."/>
            <person name="Suezawa K."/>
            <person name="Otani M."/>
            <person name="Fukuda T."/>
            <person name="Manabe T."/>
            <person name="Gomi K."/>
            <person name="Tabuchi M."/>
            <person name="Akimitsu K."/>
            <person name="Kataoka I."/>
        </authorList>
    </citation>
    <scope>NUCLEOTIDE SEQUENCE [LARGE SCALE GENOMIC DNA]</scope>
    <source>
        <strain evidence="3">cv. Fuchu</strain>
    </source>
</reference>
<evidence type="ECO:0000256" key="1">
    <source>
        <dbReference type="SAM" id="MobiDB-lite"/>
    </source>
</evidence>
<feature type="compositionally biased region" description="Acidic residues" evidence="1">
    <location>
        <begin position="144"/>
        <end position="153"/>
    </location>
</feature>